<dbReference type="InterPro" id="IPR005116">
    <property type="entry name" value="Transp-assoc_OB_typ1"/>
</dbReference>
<sequence>MPTNPTNPSNLRHPALPVDSSSLSLSIDQRLGSFHLQTELVLPAHGVTGIFGTSGSGKTSLLRLIAGLEYPDSGVIQLGDQVLLDTRRRISVAAHKRRIGVVFQEARLFPHYRVRGNLTYGMPAHASARFDEIVELLGIKALLERMPGTLSGGEARRVAIGRALLSDPQLLLMDEPLTGLDGARKDELLRFIAQLTKQVDIPVIYVSHDAEEISAIADHLVLMKAGRVVASNRLNHLLQRFDLTHELGGFDAASILEGRVDEHDATYNLTHLALNDTHRLVIPGTSAPIGSPLRVRILARDIALALTPLQSTSYRNQLSATIEDMTSLSTSPHSVELLLNVGDIRLRARLTRKSWDEMGLHIGKQITALIRSVSVAHY</sequence>
<dbReference type="SUPFAM" id="SSF52540">
    <property type="entry name" value="P-loop containing nucleoside triphosphate hydrolases"/>
    <property type="match status" value="1"/>
</dbReference>
<dbReference type="RefSeq" id="WP_096281611.1">
    <property type="nucleotide sequence ID" value="NZ_CBCSBM010000018.1"/>
</dbReference>
<dbReference type="InterPro" id="IPR011868">
    <property type="entry name" value="ModC_ABC_ATP-bd"/>
</dbReference>
<dbReference type="Pfam" id="PF03459">
    <property type="entry name" value="TOBE"/>
    <property type="match status" value="1"/>
</dbReference>
<evidence type="ECO:0000256" key="4">
    <source>
        <dbReference type="ARBA" id="ARBA00022519"/>
    </source>
</evidence>
<evidence type="ECO:0000256" key="2">
    <source>
        <dbReference type="ARBA" id="ARBA00022475"/>
    </source>
</evidence>
<keyword evidence="6 12" id="KW-0067">ATP-binding</keyword>
<dbReference type="InterPro" id="IPR050334">
    <property type="entry name" value="Molybdenum_import_ModC"/>
</dbReference>
<keyword evidence="3 9" id="KW-0500">Molybdenum</keyword>
<dbReference type="InterPro" id="IPR003439">
    <property type="entry name" value="ABC_transporter-like_ATP-bd"/>
</dbReference>
<keyword evidence="13" id="KW-1185">Reference proteome</keyword>
<dbReference type="PROSITE" id="PS50893">
    <property type="entry name" value="ABC_TRANSPORTER_2"/>
    <property type="match status" value="1"/>
</dbReference>
<dbReference type="SUPFAM" id="SSF50331">
    <property type="entry name" value="MOP-like"/>
    <property type="match status" value="1"/>
</dbReference>
<keyword evidence="4" id="KW-0997">Cell inner membrane</keyword>
<evidence type="ECO:0000256" key="7">
    <source>
        <dbReference type="ARBA" id="ARBA00022967"/>
    </source>
</evidence>
<dbReference type="Proteomes" id="UP001645039">
    <property type="component" value="Unassembled WGS sequence"/>
</dbReference>
<accession>A0ABR9F562</accession>
<keyword evidence="7" id="KW-1278">Translocase</keyword>
<evidence type="ECO:0000256" key="1">
    <source>
        <dbReference type="ARBA" id="ARBA00022448"/>
    </source>
</evidence>
<dbReference type="GO" id="GO:0005524">
    <property type="term" value="F:ATP binding"/>
    <property type="evidence" value="ECO:0007669"/>
    <property type="project" value="UniProtKB-KW"/>
</dbReference>
<dbReference type="Pfam" id="PF00005">
    <property type="entry name" value="ABC_tran"/>
    <property type="match status" value="1"/>
</dbReference>
<proteinExistence type="predicted"/>
<feature type="domain" description="Mop" evidence="11">
    <location>
        <begin position="311"/>
        <end position="378"/>
    </location>
</feature>
<evidence type="ECO:0000256" key="8">
    <source>
        <dbReference type="ARBA" id="ARBA00023136"/>
    </source>
</evidence>
<keyword evidence="5" id="KW-0547">Nucleotide-binding</keyword>
<dbReference type="NCBIfam" id="TIGR02142">
    <property type="entry name" value="modC_ABC"/>
    <property type="match status" value="1"/>
</dbReference>
<protein>
    <submittedName>
        <fullName evidence="12">Molybdenum ABC transporter ATP-binding protein</fullName>
    </submittedName>
</protein>
<dbReference type="InterPro" id="IPR004606">
    <property type="entry name" value="Mop_domain"/>
</dbReference>
<dbReference type="InterPro" id="IPR003593">
    <property type="entry name" value="AAA+_ATPase"/>
</dbReference>
<reference evidence="12 13" key="1">
    <citation type="submission" date="2020-07" db="EMBL/GenBank/DDBJ databases">
        <title>Halophilic bacteria isolated from french cheeses.</title>
        <authorList>
            <person name="Kothe C.I."/>
            <person name="Farah-Kraiem B."/>
            <person name="Renault P."/>
            <person name="Dridi B."/>
        </authorList>
    </citation>
    <scope>NUCLEOTIDE SEQUENCE [LARGE SCALE GENOMIC DNA]</scope>
    <source>
        <strain evidence="12 13">FME1</strain>
    </source>
</reference>
<feature type="domain" description="ABC transporter" evidence="10">
    <location>
        <begin position="18"/>
        <end position="250"/>
    </location>
</feature>
<keyword evidence="2" id="KW-1003">Cell membrane</keyword>
<evidence type="ECO:0000313" key="13">
    <source>
        <dbReference type="Proteomes" id="UP001645039"/>
    </source>
</evidence>
<evidence type="ECO:0000259" key="10">
    <source>
        <dbReference type="PROSITE" id="PS50893"/>
    </source>
</evidence>
<dbReference type="Gene3D" id="3.40.50.300">
    <property type="entry name" value="P-loop containing nucleotide triphosphate hydrolases"/>
    <property type="match status" value="1"/>
</dbReference>
<dbReference type="InterPro" id="IPR017871">
    <property type="entry name" value="ABC_transporter-like_CS"/>
</dbReference>
<dbReference type="SMART" id="SM00382">
    <property type="entry name" value="AAA"/>
    <property type="match status" value="1"/>
</dbReference>
<gene>
    <name evidence="12" type="primary">modC</name>
    <name evidence="12" type="ORF">EI168_16100</name>
</gene>
<dbReference type="PANTHER" id="PTHR43514">
    <property type="entry name" value="ABC TRANSPORTER I FAMILY MEMBER 10"/>
    <property type="match status" value="1"/>
</dbReference>
<dbReference type="InterPro" id="IPR008995">
    <property type="entry name" value="Mo/tungstate-bd_C_term_dom"/>
</dbReference>
<dbReference type="Gene3D" id="2.40.50.100">
    <property type="match status" value="1"/>
</dbReference>
<evidence type="ECO:0000259" key="11">
    <source>
        <dbReference type="PROSITE" id="PS51866"/>
    </source>
</evidence>
<evidence type="ECO:0000313" key="12">
    <source>
        <dbReference type="EMBL" id="MBE0401611.1"/>
    </source>
</evidence>
<evidence type="ECO:0000256" key="6">
    <source>
        <dbReference type="ARBA" id="ARBA00022840"/>
    </source>
</evidence>
<organism evidence="12 13">
    <name type="scientific">Halomonas casei</name>
    <dbReference type="NCBI Taxonomy" id="2742613"/>
    <lineage>
        <taxon>Bacteria</taxon>
        <taxon>Pseudomonadati</taxon>
        <taxon>Pseudomonadota</taxon>
        <taxon>Gammaproteobacteria</taxon>
        <taxon>Oceanospirillales</taxon>
        <taxon>Halomonadaceae</taxon>
        <taxon>Halomonas</taxon>
    </lineage>
</organism>
<dbReference type="PANTHER" id="PTHR43514:SF4">
    <property type="entry name" value="ABC TRANSPORTER I FAMILY MEMBER 10"/>
    <property type="match status" value="1"/>
</dbReference>
<evidence type="ECO:0000256" key="5">
    <source>
        <dbReference type="ARBA" id="ARBA00022741"/>
    </source>
</evidence>
<evidence type="ECO:0000256" key="9">
    <source>
        <dbReference type="PROSITE-ProRule" id="PRU01213"/>
    </source>
</evidence>
<dbReference type="PROSITE" id="PS51866">
    <property type="entry name" value="MOP"/>
    <property type="match status" value="1"/>
</dbReference>
<name>A0ABR9F562_9GAMM</name>
<dbReference type="EMBL" id="RRZD01000021">
    <property type="protein sequence ID" value="MBE0401611.1"/>
    <property type="molecule type" value="Genomic_DNA"/>
</dbReference>
<dbReference type="InterPro" id="IPR027417">
    <property type="entry name" value="P-loop_NTPase"/>
</dbReference>
<keyword evidence="1" id="KW-0813">Transport</keyword>
<dbReference type="PROSITE" id="PS00211">
    <property type="entry name" value="ABC_TRANSPORTER_1"/>
    <property type="match status" value="1"/>
</dbReference>
<keyword evidence="8" id="KW-0472">Membrane</keyword>
<comment type="caution">
    <text evidence="12">The sequence shown here is derived from an EMBL/GenBank/DDBJ whole genome shotgun (WGS) entry which is preliminary data.</text>
</comment>
<evidence type="ECO:0000256" key="3">
    <source>
        <dbReference type="ARBA" id="ARBA00022505"/>
    </source>
</evidence>